<evidence type="ECO:0000313" key="2">
    <source>
        <dbReference type="Proteomes" id="UP000050920"/>
    </source>
</evidence>
<reference evidence="1 2" key="1">
    <citation type="journal article" date="2015" name="Genome Announc.">
        <title>Expanding the biotechnology potential of lactobacilli through comparative genomics of 213 strains and associated genera.</title>
        <authorList>
            <person name="Sun Z."/>
            <person name="Harris H.M."/>
            <person name="McCann A."/>
            <person name="Guo C."/>
            <person name="Argimon S."/>
            <person name="Zhang W."/>
            <person name="Yang X."/>
            <person name="Jeffery I.B."/>
            <person name="Cooney J.C."/>
            <person name="Kagawa T.F."/>
            <person name="Liu W."/>
            <person name="Song Y."/>
            <person name="Salvetti E."/>
            <person name="Wrobel A."/>
            <person name="Rasinkangas P."/>
            <person name="Parkhill J."/>
            <person name="Rea M.C."/>
            <person name="O'Sullivan O."/>
            <person name="Ritari J."/>
            <person name="Douillard F.P."/>
            <person name="Paul Ross R."/>
            <person name="Yang R."/>
            <person name="Briner A.E."/>
            <person name="Felis G.E."/>
            <person name="de Vos W.M."/>
            <person name="Barrangou R."/>
            <person name="Klaenhammer T.R."/>
            <person name="Caufield P.W."/>
            <person name="Cui Y."/>
            <person name="Zhang H."/>
            <person name="O'Toole P.W."/>
        </authorList>
    </citation>
    <scope>NUCLEOTIDE SEQUENCE [LARGE SCALE GENOMIC DNA]</scope>
    <source>
        <strain evidence="1 2">DSM 21115</strain>
    </source>
</reference>
<sequence>MTQNFFQRLFGKKADKQAVLILGSGRSGTSVMTRCINLMGISLGTDNLLAPSKKINPKGYFENKDVIDIHKSLGGKIRYRPAFKDYYDSPKVKKDRQALTDYLQKFFTDEQYLAIKDPRMNDYIELWQHVLADVDVKPAEIILLRNPMDVVSSNARAWHRDTTLAMRQWQVRTFLSLRDTKDHPRIIVTYEDLFNDTLTTLKRIATKFDLPWTHDEDALQAKIDDFIDPNLQKSDSGETLSDFEARDDVAPDVKALYLLGMQAAHDETFFESAEFQQKIEKMADDYLADYGSLYRDFNAKIDNQTYYVFGRDQALINQVNDLLATSQVVMTDDKTNEMHQVAQEISQRLASRTATLATYTKDYQLVEAKEDLNNYLRRNAKREARWGVGDKVFSTIPEMVAAVSDEIGADTHNIVLAEDFTAITDENQQKIVIRQFFRVIKAVEERPYLVLLDHELTSATTKQTLAEFVVASEADEVEPVDTTADEAFNLKRPLDWTEVAATLTDLARQASADAKAQAQLNHFVNVNFDEILK</sequence>
<dbReference type="AlphaFoldDB" id="A0A0R2NM63"/>
<dbReference type="RefSeq" id="WP_024624227.1">
    <property type="nucleotide sequence ID" value="NZ_AYGX02000104.1"/>
</dbReference>
<comment type="caution">
    <text evidence="1">The sequence shown here is derived from an EMBL/GenBank/DDBJ whole genome shotgun (WGS) entry which is preliminary data.</text>
</comment>
<gene>
    <name evidence="1" type="ORF">DY78_GL000595</name>
</gene>
<dbReference type="Gene3D" id="3.40.50.300">
    <property type="entry name" value="P-loop containing nucleotide triphosphate hydrolases"/>
    <property type="match status" value="1"/>
</dbReference>
<proteinExistence type="predicted"/>
<dbReference type="InterPro" id="IPR027417">
    <property type="entry name" value="P-loop_NTPase"/>
</dbReference>
<evidence type="ECO:0008006" key="3">
    <source>
        <dbReference type="Google" id="ProtNLM"/>
    </source>
</evidence>
<dbReference type="EMBL" id="AYGX02000104">
    <property type="protein sequence ID" value="KRO26822.1"/>
    <property type="molecule type" value="Genomic_DNA"/>
</dbReference>
<evidence type="ECO:0000313" key="1">
    <source>
        <dbReference type="EMBL" id="KRO26822.1"/>
    </source>
</evidence>
<organism evidence="1 2">
    <name type="scientific">Lactiplantibacillus fabifermentans DSM 21115</name>
    <dbReference type="NCBI Taxonomy" id="1413187"/>
    <lineage>
        <taxon>Bacteria</taxon>
        <taxon>Bacillati</taxon>
        <taxon>Bacillota</taxon>
        <taxon>Bacilli</taxon>
        <taxon>Lactobacillales</taxon>
        <taxon>Lactobacillaceae</taxon>
        <taxon>Lactiplantibacillus</taxon>
    </lineage>
</organism>
<protein>
    <recommendedName>
        <fullName evidence="3">Sulfotransferase family protein</fullName>
    </recommendedName>
</protein>
<dbReference type="Pfam" id="PF13469">
    <property type="entry name" value="Sulfotransfer_3"/>
    <property type="match status" value="1"/>
</dbReference>
<name>A0A0R2NM63_9LACO</name>
<keyword evidence="2" id="KW-1185">Reference proteome</keyword>
<dbReference type="Proteomes" id="UP000050920">
    <property type="component" value="Unassembled WGS sequence"/>
</dbReference>
<accession>A0A0R2NM63</accession>
<dbReference type="SUPFAM" id="SSF52540">
    <property type="entry name" value="P-loop containing nucleoside triphosphate hydrolases"/>
    <property type="match status" value="1"/>
</dbReference>